<gene>
    <name evidence="1" type="ORF">LCGC14_1320880</name>
</gene>
<accession>A0A0F9KK49</accession>
<protein>
    <recommendedName>
        <fullName evidence="2">HTH cro/C1-type domain-containing protein</fullName>
    </recommendedName>
</protein>
<dbReference type="GO" id="GO:0003677">
    <property type="term" value="F:DNA binding"/>
    <property type="evidence" value="ECO:0007669"/>
    <property type="project" value="InterPro"/>
</dbReference>
<organism evidence="1">
    <name type="scientific">marine sediment metagenome</name>
    <dbReference type="NCBI Taxonomy" id="412755"/>
    <lineage>
        <taxon>unclassified sequences</taxon>
        <taxon>metagenomes</taxon>
        <taxon>ecological metagenomes</taxon>
    </lineage>
</organism>
<comment type="caution">
    <text evidence="1">The sequence shown here is derived from an EMBL/GenBank/DDBJ whole genome shotgun (WGS) entry which is preliminary data.</text>
</comment>
<evidence type="ECO:0008006" key="2">
    <source>
        <dbReference type="Google" id="ProtNLM"/>
    </source>
</evidence>
<name>A0A0F9KK49_9ZZZZ</name>
<reference evidence="1" key="1">
    <citation type="journal article" date="2015" name="Nature">
        <title>Complex archaea that bridge the gap between prokaryotes and eukaryotes.</title>
        <authorList>
            <person name="Spang A."/>
            <person name="Saw J.H."/>
            <person name="Jorgensen S.L."/>
            <person name="Zaremba-Niedzwiedzka K."/>
            <person name="Martijn J."/>
            <person name="Lind A.E."/>
            <person name="van Eijk R."/>
            <person name="Schleper C."/>
            <person name="Guy L."/>
            <person name="Ettema T.J."/>
        </authorList>
    </citation>
    <scope>NUCLEOTIDE SEQUENCE</scope>
</reference>
<dbReference type="InterPro" id="IPR010982">
    <property type="entry name" value="Lambda_DNA-bd_dom_sf"/>
</dbReference>
<dbReference type="Gene3D" id="1.10.260.40">
    <property type="entry name" value="lambda repressor-like DNA-binding domains"/>
    <property type="match status" value="1"/>
</dbReference>
<evidence type="ECO:0000313" key="1">
    <source>
        <dbReference type="EMBL" id="KKM82313.1"/>
    </source>
</evidence>
<proteinExistence type="predicted"/>
<sequence>MKLAKVLEKYLWAEKISQKDFAAQRGISASTLGRFLRGTHQLDGNHLAQLLIWLLGEDNEPTA</sequence>
<dbReference type="SUPFAM" id="SSF47413">
    <property type="entry name" value="lambda repressor-like DNA-binding domains"/>
    <property type="match status" value="1"/>
</dbReference>
<dbReference type="AlphaFoldDB" id="A0A0F9KK49"/>
<dbReference type="EMBL" id="LAZR01007883">
    <property type="protein sequence ID" value="KKM82313.1"/>
    <property type="molecule type" value="Genomic_DNA"/>
</dbReference>